<dbReference type="PANTHER" id="PTHR47032">
    <property type="entry name" value="UDP-D-XYLOSE:L-FUCOSE ALPHA-1,3-D-XYLOSYLTRANSFERASE-RELATED"/>
    <property type="match status" value="1"/>
</dbReference>
<dbReference type="GO" id="GO:0005794">
    <property type="term" value="C:Golgi apparatus"/>
    <property type="evidence" value="ECO:0007669"/>
    <property type="project" value="TreeGrafter"/>
</dbReference>
<feature type="domain" description="Nucleotide-diphospho-sugar transferase" evidence="1">
    <location>
        <begin position="93"/>
        <end position="340"/>
    </location>
</feature>
<evidence type="ECO:0000259" key="1">
    <source>
        <dbReference type="Pfam" id="PF03407"/>
    </source>
</evidence>
<sequence length="386" mass="43081">MLLSMTAPIAIFSVRDWRPTIPLCWKSSSVCPSKIETTEGTPQLAVAMAKSARLEPSGVVALSLLSDSHSGIFDIFYRSITLVEQTMPRPFFVEKFVFVCADKATLAKCAANTRRNCVLDASLDSKDAGRRSTSRLSRLSLASQRAAAINHSRFTARKAELVLLGLRQGLSVLWTDLDVIWHKDPLPFVLAHPAELQLSGMRCYNASQTTTQLCKNEVNSGIYFARATPLALRFFEDWVDGTPDHRKVGFKFCSQSDCPDLAINDEHHYLGNLPHEDQPRLAKLFGNFKRQSATANFSQVVHDPTFFPGMLEVNMQRSPGCDSYFLHAAGFVGNLTKLKLMCDHLCAYDHKCLSPAERLLPESQKEYCEFARKLLPLKGKPQRPPG</sequence>
<dbReference type="GO" id="GO:0016757">
    <property type="term" value="F:glycosyltransferase activity"/>
    <property type="evidence" value="ECO:0007669"/>
    <property type="project" value="TreeGrafter"/>
</dbReference>
<evidence type="ECO:0000313" key="2">
    <source>
        <dbReference type="EMBL" id="CAE0754033.1"/>
    </source>
</evidence>
<reference evidence="2" key="1">
    <citation type="submission" date="2021-01" db="EMBL/GenBank/DDBJ databases">
        <authorList>
            <person name="Corre E."/>
            <person name="Pelletier E."/>
            <person name="Niang G."/>
            <person name="Scheremetjew M."/>
            <person name="Finn R."/>
            <person name="Kale V."/>
            <person name="Holt S."/>
            <person name="Cochrane G."/>
            <person name="Meng A."/>
            <person name="Brown T."/>
            <person name="Cohen L."/>
        </authorList>
    </citation>
    <scope>NUCLEOTIDE SEQUENCE</scope>
    <source>
        <strain evidence="2">CCMP645</strain>
    </source>
</reference>
<gene>
    <name evidence="2" type="ORF">PCAR00345_LOCUS6620</name>
</gene>
<dbReference type="PANTHER" id="PTHR47032:SF1">
    <property type="entry name" value="UDP-D-XYLOSE:L-FUCOSE ALPHA-1,3-D-XYLOSYLTRANSFERASE-RELATED"/>
    <property type="match status" value="1"/>
</dbReference>
<dbReference type="Pfam" id="PF03407">
    <property type="entry name" value="Nucleotid_trans"/>
    <property type="match status" value="1"/>
</dbReference>
<dbReference type="InterPro" id="IPR005069">
    <property type="entry name" value="Nucl-diP-sugar_transferase"/>
</dbReference>
<dbReference type="AlphaFoldDB" id="A0A7S4B4S9"/>
<accession>A0A7S4B4S9</accession>
<organism evidence="2">
    <name type="scientific">Chrysotila carterae</name>
    <name type="common">Marine alga</name>
    <name type="synonym">Syracosphaera carterae</name>
    <dbReference type="NCBI Taxonomy" id="13221"/>
    <lineage>
        <taxon>Eukaryota</taxon>
        <taxon>Haptista</taxon>
        <taxon>Haptophyta</taxon>
        <taxon>Prymnesiophyceae</taxon>
        <taxon>Isochrysidales</taxon>
        <taxon>Isochrysidaceae</taxon>
        <taxon>Chrysotila</taxon>
    </lineage>
</organism>
<dbReference type="EMBL" id="HBIZ01011150">
    <property type="protein sequence ID" value="CAE0754033.1"/>
    <property type="molecule type" value="Transcribed_RNA"/>
</dbReference>
<name>A0A7S4B4S9_CHRCT</name>
<dbReference type="InterPro" id="IPR052636">
    <property type="entry name" value="UDP-D-xylose:L-fucose_XylT"/>
</dbReference>
<protein>
    <recommendedName>
        <fullName evidence="1">Nucleotide-diphospho-sugar transferase domain-containing protein</fullName>
    </recommendedName>
</protein>
<proteinExistence type="predicted"/>